<dbReference type="AlphaFoldDB" id="A0AAE1AVD3"/>
<comment type="caution">
    <text evidence="1">The sequence shown here is derived from an EMBL/GenBank/DDBJ whole genome shotgun (WGS) entry which is preliminary data.</text>
</comment>
<sequence>MLRSRSKTPATDHLHHFSRLLYLADKVLTDVWPIWQNSHCSCDNPIESLPAQDPSLAALQDIRRQVFPNSYRAERYRDIRIGSKIKYMQL</sequence>
<name>A0AAE1AVD3_9GAST</name>
<reference evidence="1" key="1">
    <citation type="journal article" date="2023" name="G3 (Bethesda)">
        <title>A reference genome for the long-term kleptoplast-retaining sea slug Elysia crispata morphotype clarki.</title>
        <authorList>
            <person name="Eastman K.E."/>
            <person name="Pendleton A.L."/>
            <person name="Shaikh M.A."/>
            <person name="Suttiyut T."/>
            <person name="Ogas R."/>
            <person name="Tomko P."/>
            <person name="Gavelis G."/>
            <person name="Widhalm J.R."/>
            <person name="Wisecaver J.H."/>
        </authorList>
    </citation>
    <scope>NUCLEOTIDE SEQUENCE</scope>
    <source>
        <strain evidence="1">ECLA1</strain>
    </source>
</reference>
<organism evidence="1 2">
    <name type="scientific">Elysia crispata</name>
    <name type="common">lettuce slug</name>
    <dbReference type="NCBI Taxonomy" id="231223"/>
    <lineage>
        <taxon>Eukaryota</taxon>
        <taxon>Metazoa</taxon>
        <taxon>Spiralia</taxon>
        <taxon>Lophotrochozoa</taxon>
        <taxon>Mollusca</taxon>
        <taxon>Gastropoda</taxon>
        <taxon>Heterobranchia</taxon>
        <taxon>Euthyneura</taxon>
        <taxon>Panpulmonata</taxon>
        <taxon>Sacoglossa</taxon>
        <taxon>Placobranchoidea</taxon>
        <taxon>Plakobranchidae</taxon>
        <taxon>Elysia</taxon>
    </lineage>
</organism>
<proteinExistence type="predicted"/>
<keyword evidence="2" id="KW-1185">Reference proteome</keyword>
<gene>
    <name evidence="1" type="ORF">RRG08_061056</name>
</gene>
<dbReference type="Proteomes" id="UP001283361">
    <property type="component" value="Unassembled WGS sequence"/>
</dbReference>
<protein>
    <submittedName>
        <fullName evidence="1">Uncharacterized protein</fullName>
    </submittedName>
</protein>
<dbReference type="EMBL" id="JAWDGP010001129">
    <property type="protein sequence ID" value="KAK3794389.1"/>
    <property type="molecule type" value="Genomic_DNA"/>
</dbReference>
<evidence type="ECO:0000313" key="1">
    <source>
        <dbReference type="EMBL" id="KAK3794389.1"/>
    </source>
</evidence>
<accession>A0AAE1AVD3</accession>
<evidence type="ECO:0000313" key="2">
    <source>
        <dbReference type="Proteomes" id="UP001283361"/>
    </source>
</evidence>